<dbReference type="Pfam" id="PF25100">
    <property type="entry name" value="DUF7809"/>
    <property type="match status" value="1"/>
</dbReference>
<dbReference type="Proteomes" id="UP000008068">
    <property type="component" value="Unassembled WGS sequence"/>
</dbReference>
<evidence type="ECO:0000313" key="3">
    <source>
        <dbReference type="Proteomes" id="UP000008068"/>
    </source>
</evidence>
<gene>
    <name evidence="2" type="ORF">CAEBREN_15219</name>
</gene>
<feature type="domain" description="DUF7809" evidence="1">
    <location>
        <begin position="104"/>
        <end position="249"/>
    </location>
</feature>
<keyword evidence="3" id="KW-1185">Reference proteome</keyword>
<dbReference type="PANTHER" id="PTHR21447">
    <property type="entry name" value="RING-TYPE DOMAIN-CONTAINING PROTEIN-RELATED"/>
    <property type="match status" value="1"/>
</dbReference>
<sequence>MGDQSNPHYTALKAYVQNDLQEVFTPDASGFNADYKTTKAAFYASSDDEMKNELDQFTNFCESNRKFNLGHELPHVNMMPTLFDCNLYNPTNSQQYRPPTYQHYTWKQEAMTHMMKSLPDKMYGAPARKLIEYCCLIYLKAKIELNLRGECELTHYSPDDFKKLRKTLEKEYSKSGFKLKTQRPKQDEIIKELKTIVTKHAGVDASKIGEKVVKFAEAQGIRDNAAMVQNVLNAVDRILNAFENFITLNNVFYQLFANLPGTPKVNLPVRKFVDGKGIEFILVHEFMRGYRHIARDWAPLLDLLKKRQSIAGETQNFGTMLFHDFAHSLPTHLKTLKESLVLVITPIPRTDDHRPIPVPVIGNKYGILATDAFVDFLRYLISVMGIFQVIDDNNYKDLFDILYSSFNWVKKENLPLGPMFIELNRVNISRNVAIAKIKNKFGEALRNVRELKPVGNNGFTLDDLVEEIRNLKLDRPFKQIIRYGRIVYDRLVEEKTQKDLTMHDKYTAMERFQMYSIVEQDKDLYRWFREQRAYHRYPFYQMKIPELAGIGSP</sequence>
<organism evidence="3">
    <name type="scientific">Caenorhabditis brenneri</name>
    <name type="common">Nematode worm</name>
    <dbReference type="NCBI Taxonomy" id="135651"/>
    <lineage>
        <taxon>Eukaryota</taxon>
        <taxon>Metazoa</taxon>
        <taxon>Ecdysozoa</taxon>
        <taxon>Nematoda</taxon>
        <taxon>Chromadorea</taxon>
        <taxon>Rhabditida</taxon>
        <taxon>Rhabditina</taxon>
        <taxon>Rhabditomorpha</taxon>
        <taxon>Rhabditoidea</taxon>
        <taxon>Rhabditidae</taxon>
        <taxon>Peloderinae</taxon>
        <taxon>Caenorhabditis</taxon>
    </lineage>
</organism>
<name>G0NHV6_CAEBE</name>
<dbReference type="InParanoid" id="G0NHV6"/>
<accession>G0NHV6</accession>
<dbReference type="EMBL" id="GL379886">
    <property type="protein sequence ID" value="EGT31509.1"/>
    <property type="molecule type" value="Genomic_DNA"/>
</dbReference>
<dbReference type="AlphaFoldDB" id="G0NHV6"/>
<proteinExistence type="predicted"/>
<dbReference type="GO" id="GO:0045121">
    <property type="term" value="C:membrane raft"/>
    <property type="evidence" value="ECO:0007669"/>
    <property type="project" value="TreeGrafter"/>
</dbReference>
<dbReference type="GO" id="GO:0045087">
    <property type="term" value="P:innate immune response"/>
    <property type="evidence" value="ECO:0007669"/>
    <property type="project" value="TreeGrafter"/>
</dbReference>
<evidence type="ECO:0000259" key="1">
    <source>
        <dbReference type="Pfam" id="PF25100"/>
    </source>
</evidence>
<dbReference type="HOGENOM" id="CLU_007994_2_0_1"/>
<evidence type="ECO:0000313" key="2">
    <source>
        <dbReference type="EMBL" id="EGT31509.1"/>
    </source>
</evidence>
<dbReference type="InterPro" id="IPR056711">
    <property type="entry name" value="DUF7809"/>
</dbReference>
<protein>
    <recommendedName>
        <fullName evidence="1">DUF7809 domain-containing protein</fullName>
    </recommendedName>
</protein>
<reference evidence="3" key="1">
    <citation type="submission" date="2011-07" db="EMBL/GenBank/DDBJ databases">
        <authorList>
            <consortium name="Caenorhabditis brenneri Sequencing and Analysis Consortium"/>
            <person name="Wilson R.K."/>
        </authorList>
    </citation>
    <scope>NUCLEOTIDE SEQUENCE [LARGE SCALE GENOMIC DNA]</scope>
    <source>
        <strain evidence="3">PB2801</strain>
    </source>
</reference>